<dbReference type="EMBL" id="CP017269">
    <property type="protein sequence ID" value="AOT69338.1"/>
    <property type="molecule type" value="Genomic_DNA"/>
</dbReference>
<gene>
    <name evidence="5" type="ORF">Gferi_06980</name>
</gene>
<evidence type="ECO:0000313" key="6">
    <source>
        <dbReference type="Proteomes" id="UP000095743"/>
    </source>
</evidence>
<comment type="subcellular location">
    <subcellularLocation>
        <location evidence="1">Secreted</location>
    </subcellularLocation>
</comment>
<dbReference type="InterPro" id="IPR055372">
    <property type="entry name" value="CBM96"/>
</dbReference>
<feature type="domain" description="Carbohydrate-binding module family 96" evidence="4">
    <location>
        <begin position="7"/>
        <end position="170"/>
    </location>
</feature>
<keyword evidence="3" id="KW-0732">Signal</keyword>
<reference evidence="5 6" key="1">
    <citation type="submission" date="2016-09" db="EMBL/GenBank/DDBJ databases">
        <title>Genomic analysis reveals versatility of anaerobic energy metabolism of Geosporobacter ferrireducens IRF9 of phylum Firmicutes.</title>
        <authorList>
            <person name="Kim S.-J."/>
        </authorList>
    </citation>
    <scope>NUCLEOTIDE SEQUENCE [LARGE SCALE GENOMIC DNA]</scope>
    <source>
        <strain evidence="5 6">IRF9</strain>
    </source>
</reference>
<dbReference type="NCBIfam" id="NF033679">
    <property type="entry name" value="DNRLRE_dom"/>
    <property type="match status" value="1"/>
</dbReference>
<dbReference type="InterPro" id="IPR011964">
    <property type="entry name" value="YVTN_b-propeller_repeat"/>
</dbReference>
<sequence>MPILFLTPTDAAVILQLLPNQNFGPAENLLVGRTFAPNDVFRTLLRFDISPIPPASVITNVTLRLFFFQKIVPGVQPLTARRLVNGFSENIVTWNTQPTVAGEPVLETVLDEDLVGNYIYLSLTQLVQGWYEDLFQNNGILLTTFEDQTSLMGFRGYENGMVENWPTLIIEFESAIGPTGPTGATGPAGYTGLLSVNRIYVANRFSNNVSVIDGMTSSVIATIPVGNNPSFAVKVNPITNRIYVSNLYSRNVSVIDGITNTVIDTIQVGE</sequence>
<name>A0A1D8GEM3_9FIRM</name>
<dbReference type="InterPro" id="IPR011048">
    <property type="entry name" value="Haem_d1_sf"/>
</dbReference>
<dbReference type="RefSeq" id="WP_069974904.1">
    <property type="nucleotide sequence ID" value="NZ_CP017269.1"/>
</dbReference>
<dbReference type="InterPro" id="IPR015943">
    <property type="entry name" value="WD40/YVTN_repeat-like_dom_sf"/>
</dbReference>
<organism evidence="5 6">
    <name type="scientific">Geosporobacter ferrireducens</name>
    <dbReference type="NCBI Taxonomy" id="1424294"/>
    <lineage>
        <taxon>Bacteria</taxon>
        <taxon>Bacillati</taxon>
        <taxon>Bacillota</taxon>
        <taxon>Clostridia</taxon>
        <taxon>Peptostreptococcales</taxon>
        <taxon>Thermotaleaceae</taxon>
        <taxon>Geosporobacter</taxon>
    </lineage>
</organism>
<dbReference type="GO" id="GO:0005576">
    <property type="term" value="C:extracellular region"/>
    <property type="evidence" value="ECO:0007669"/>
    <property type="project" value="UniProtKB-SubCell"/>
</dbReference>
<evidence type="ECO:0000313" key="5">
    <source>
        <dbReference type="EMBL" id="AOT69338.1"/>
    </source>
</evidence>
<evidence type="ECO:0000256" key="1">
    <source>
        <dbReference type="ARBA" id="ARBA00004613"/>
    </source>
</evidence>
<accession>A0A1D8GEM3</accession>
<protein>
    <recommendedName>
        <fullName evidence="4">Carbohydrate-binding module family 96 domain-containing protein</fullName>
    </recommendedName>
</protein>
<dbReference type="STRING" id="1424294.Gferi_06980"/>
<dbReference type="KEGG" id="gfe:Gferi_06980"/>
<keyword evidence="6" id="KW-1185">Reference proteome</keyword>
<keyword evidence="2" id="KW-0964">Secreted</keyword>
<dbReference type="PANTHER" id="PTHR47197">
    <property type="entry name" value="PROTEIN NIRF"/>
    <property type="match status" value="1"/>
</dbReference>
<dbReference type="Proteomes" id="UP000095743">
    <property type="component" value="Chromosome"/>
</dbReference>
<evidence type="ECO:0000259" key="4">
    <source>
        <dbReference type="Pfam" id="PF24517"/>
    </source>
</evidence>
<dbReference type="PANTHER" id="PTHR47197:SF3">
    <property type="entry name" value="DIHYDRO-HEME D1 DEHYDROGENASE"/>
    <property type="match status" value="1"/>
</dbReference>
<dbReference type="AlphaFoldDB" id="A0A1D8GEM3"/>
<dbReference type="InterPro" id="IPR051200">
    <property type="entry name" value="Host-pathogen_enzymatic-act"/>
</dbReference>
<dbReference type="Gene3D" id="2.130.10.10">
    <property type="entry name" value="YVTN repeat-like/Quinoprotein amine dehydrogenase"/>
    <property type="match status" value="1"/>
</dbReference>
<proteinExistence type="predicted"/>
<evidence type="ECO:0000256" key="3">
    <source>
        <dbReference type="ARBA" id="ARBA00022729"/>
    </source>
</evidence>
<evidence type="ECO:0000256" key="2">
    <source>
        <dbReference type="ARBA" id="ARBA00022525"/>
    </source>
</evidence>
<dbReference type="NCBIfam" id="TIGR02276">
    <property type="entry name" value="beta_rpt_yvtn"/>
    <property type="match status" value="2"/>
</dbReference>
<dbReference type="SUPFAM" id="SSF51004">
    <property type="entry name" value="C-terminal (heme d1) domain of cytochrome cd1-nitrite reductase"/>
    <property type="match status" value="1"/>
</dbReference>
<dbReference type="Pfam" id="PF24517">
    <property type="entry name" value="CBM96"/>
    <property type="match status" value="1"/>
</dbReference>